<dbReference type="GO" id="GO:0016705">
    <property type="term" value="F:oxidoreductase activity, acting on paired donors, with incorporation or reduction of molecular oxygen"/>
    <property type="evidence" value="ECO:0007669"/>
    <property type="project" value="InterPro"/>
</dbReference>
<evidence type="ECO:0000256" key="8">
    <source>
        <dbReference type="ARBA" id="ARBA00023004"/>
    </source>
</evidence>
<dbReference type="GO" id="GO:0005789">
    <property type="term" value="C:endoplasmic reticulum membrane"/>
    <property type="evidence" value="ECO:0007669"/>
    <property type="project" value="UniProtKB-SubCell"/>
</dbReference>
<dbReference type="InterPro" id="IPR013087">
    <property type="entry name" value="Znf_C2H2_type"/>
</dbReference>
<dbReference type="GO" id="GO:0004497">
    <property type="term" value="F:monooxygenase activity"/>
    <property type="evidence" value="ECO:0007669"/>
    <property type="project" value="InterPro"/>
</dbReference>
<dbReference type="eggNOG" id="KOG0158">
    <property type="taxonomic scope" value="Eukaryota"/>
</dbReference>
<dbReference type="Pfam" id="PF00067">
    <property type="entry name" value="p450"/>
    <property type="match status" value="1"/>
</dbReference>
<evidence type="ECO:0000256" key="4">
    <source>
        <dbReference type="ARBA" id="ARBA00022617"/>
    </source>
</evidence>
<evidence type="ECO:0000256" key="7">
    <source>
        <dbReference type="ARBA" id="ARBA00023002"/>
    </source>
</evidence>
<evidence type="ECO:0000256" key="11">
    <source>
        <dbReference type="PROSITE-ProRule" id="PRU00042"/>
    </source>
</evidence>
<dbReference type="GO" id="GO:0005506">
    <property type="term" value="F:iron ion binding"/>
    <property type="evidence" value="ECO:0007669"/>
    <property type="project" value="InterPro"/>
</dbReference>
<dbReference type="InterPro" id="IPR002401">
    <property type="entry name" value="Cyt_P450_E_grp-I"/>
</dbReference>
<evidence type="ECO:0000259" key="12">
    <source>
        <dbReference type="PROSITE" id="PS50157"/>
    </source>
</evidence>
<comment type="cofactor">
    <cofactor evidence="10">
        <name>heme</name>
        <dbReference type="ChEBI" id="CHEBI:30413"/>
    </cofactor>
</comment>
<dbReference type="CDD" id="cd11055">
    <property type="entry name" value="CYP3A-like"/>
    <property type="match status" value="1"/>
</dbReference>
<evidence type="ECO:0000256" key="3">
    <source>
        <dbReference type="ARBA" id="ARBA00010617"/>
    </source>
</evidence>
<dbReference type="SMART" id="SM00355">
    <property type="entry name" value="ZnF_C2H2"/>
    <property type="match status" value="4"/>
</dbReference>
<evidence type="ECO:0000256" key="10">
    <source>
        <dbReference type="PIRSR" id="PIRSR602401-1"/>
    </source>
</evidence>
<reference evidence="13" key="1">
    <citation type="journal article" date="2008" name="Nature">
        <title>The amphioxus genome and the evolution of the chordate karyotype.</title>
        <authorList>
            <consortium name="US DOE Joint Genome Institute (JGI-PGF)"/>
            <person name="Putnam N.H."/>
            <person name="Butts T."/>
            <person name="Ferrier D.E.K."/>
            <person name="Furlong R.F."/>
            <person name="Hellsten U."/>
            <person name="Kawashima T."/>
            <person name="Robinson-Rechavi M."/>
            <person name="Shoguchi E."/>
            <person name="Terry A."/>
            <person name="Yu J.-K."/>
            <person name="Benito-Gutierrez E.L."/>
            <person name="Dubchak I."/>
            <person name="Garcia-Fernandez J."/>
            <person name="Gibson-Brown J.J."/>
            <person name="Grigoriev I.V."/>
            <person name="Horton A.C."/>
            <person name="de Jong P.J."/>
            <person name="Jurka J."/>
            <person name="Kapitonov V.V."/>
            <person name="Kohara Y."/>
            <person name="Kuroki Y."/>
            <person name="Lindquist E."/>
            <person name="Lucas S."/>
            <person name="Osoegawa K."/>
            <person name="Pennacchio L.A."/>
            <person name="Salamov A.A."/>
            <person name="Satou Y."/>
            <person name="Sauka-Spengler T."/>
            <person name="Schmutz J."/>
            <person name="Shin-I T."/>
            <person name="Toyoda A."/>
            <person name="Bronner-Fraser M."/>
            <person name="Fujiyama A."/>
            <person name="Holland L.Z."/>
            <person name="Holland P.W.H."/>
            <person name="Satoh N."/>
            <person name="Rokhsar D.S."/>
        </authorList>
    </citation>
    <scope>NUCLEOTIDE SEQUENCE [LARGE SCALE GENOMIC DNA]</scope>
    <source>
        <strain evidence="13">S238N-H82</strain>
        <tissue evidence="13">Testes</tissue>
    </source>
</reference>
<keyword evidence="6" id="KW-0256">Endoplasmic reticulum</keyword>
<dbReference type="PRINTS" id="PR00385">
    <property type="entry name" value="P450"/>
</dbReference>
<keyword evidence="11" id="KW-0862">Zinc</keyword>
<keyword evidence="5 10" id="KW-0479">Metal-binding</keyword>
<comment type="subcellular location">
    <subcellularLocation>
        <location evidence="2">Endoplasmic reticulum membrane</location>
        <topology evidence="2">Peripheral membrane protein</topology>
    </subcellularLocation>
    <subcellularLocation>
        <location evidence="1">Microsome membrane</location>
        <topology evidence="1">Peripheral membrane protein</topology>
    </subcellularLocation>
</comment>
<dbReference type="PANTHER" id="PTHR24302:SF15">
    <property type="entry name" value="FATTY-ACID PEROXYGENASE"/>
    <property type="match status" value="1"/>
</dbReference>
<dbReference type="AlphaFoldDB" id="C3YHB2"/>
<dbReference type="PROSITE" id="PS50157">
    <property type="entry name" value="ZINC_FINGER_C2H2_2"/>
    <property type="match status" value="1"/>
</dbReference>
<keyword evidence="11" id="KW-0863">Zinc-finger</keyword>
<sequence>MLRSFKKHVEGLSLEPKPEHSPGKLEEKIFYCKLCCLESTRARAHTFFTFEEGLKHLRNHWKPPKQQRGPPIRRNKVPPELYYKQKAVNVEEDITLLAKLYLGFKVQERNPYRCGLCGEVFPTTSNRYHHVEAEHVEVCVPLLCCGAAFQNRDKYIQHMFFKHCELRIQTGKESLLICKLCFVAFYNRTDLEWHYYRHNQHVDNPTLDSGDGPFPTRSQFFRCTLCSDQCVLSRRKPPVLYTLSESFSHLGWHWLHQIPPEIRQNPVLMFEDDADIIHKLYMDPVGMQAWQCGICPLQLNKEHVLNYHSEGRRVLRCEGVTCKNSLQFAKLEDFVGHIFMRHTEVLKLEEMFLCLICNRILCGLIPHSRILESPARSLCRCLGTTYHTERIFEGRQPILMVGDLDLIKDITVKESNNFTNRRVLSGQGEILSKGLTALKNDDWRRFRSTISPAFSSVKLKQMALVIEKYADNFVASLDKNAKQDVMFNMKELSGAYTMDVISGTAFGVNVDSLHDLNSPFVSNAKDRFNISLFDPFMITISLFPRLGKLLQSLGVTLYPIKAVEFFRAAVDNVIDMRGRNEDEAKRVDFLQLLLKAHNEELDEEVSKEVISKHGVSKKDIKRESVLFWLGGYETTANTISLTAYNLAVHQEVQDKVIQEVDAIIKKHGKLDYDAVNDLHYLDMCVNETLRLFPASQRFERVNKEDTEIRGLKIPAGTIVNIPAYAIHRDEEIWPDPEDFKPERFNQEEKESRDPYAFLPFGSGPRNCIGMRLAQLELRFALAKSLQKFRFVPCDKTMIPIRIKNTLSNQIEGGVWLKVEART</sequence>
<dbReference type="PANTHER" id="PTHR24302">
    <property type="entry name" value="CYTOCHROME P450 FAMILY 3"/>
    <property type="match status" value="1"/>
</dbReference>
<feature type="domain" description="C2H2-type" evidence="12">
    <location>
        <begin position="112"/>
        <end position="135"/>
    </location>
</feature>
<keyword evidence="6" id="KW-0492">Microsome</keyword>
<evidence type="ECO:0000256" key="6">
    <source>
        <dbReference type="ARBA" id="ARBA00022848"/>
    </source>
</evidence>
<dbReference type="PROSITE" id="PS00086">
    <property type="entry name" value="CYTOCHROME_P450"/>
    <property type="match status" value="1"/>
</dbReference>
<dbReference type="PRINTS" id="PR00463">
    <property type="entry name" value="EP450I"/>
</dbReference>
<keyword evidence="7" id="KW-0560">Oxidoreductase</keyword>
<dbReference type="SUPFAM" id="SSF48264">
    <property type="entry name" value="Cytochrome P450"/>
    <property type="match status" value="1"/>
</dbReference>
<evidence type="ECO:0000313" key="13">
    <source>
        <dbReference type="EMBL" id="EEN60348.1"/>
    </source>
</evidence>
<dbReference type="STRING" id="7739.C3YHB2"/>
<dbReference type="EMBL" id="GG666513">
    <property type="protein sequence ID" value="EEN60348.1"/>
    <property type="molecule type" value="Genomic_DNA"/>
</dbReference>
<dbReference type="InterPro" id="IPR001128">
    <property type="entry name" value="Cyt_P450"/>
</dbReference>
<proteinExistence type="inferred from homology"/>
<comment type="function">
    <text evidence="9">Cytochromes P450 are a group of heme-thiolate monooxygenases. They oxidize a variety of structurally unrelated compounds, including steroids, fatty acids, and xenobiotics.</text>
</comment>
<keyword evidence="8 10" id="KW-0408">Iron</keyword>
<dbReference type="InterPro" id="IPR017972">
    <property type="entry name" value="Cyt_P450_CS"/>
</dbReference>
<dbReference type="GO" id="GO:0008270">
    <property type="term" value="F:zinc ion binding"/>
    <property type="evidence" value="ECO:0007669"/>
    <property type="project" value="UniProtKB-KW"/>
</dbReference>
<dbReference type="InterPro" id="IPR050705">
    <property type="entry name" value="Cytochrome_P450_3A"/>
</dbReference>
<dbReference type="InParanoid" id="C3YHB2"/>
<gene>
    <name evidence="13" type="ORF">BRAFLDRAFT_124209</name>
</gene>
<keyword evidence="4 10" id="KW-0349">Heme</keyword>
<dbReference type="FunFam" id="1.10.630.10:FF:000042">
    <property type="entry name" value="Cytochrome P450"/>
    <property type="match status" value="1"/>
</dbReference>
<dbReference type="Gene3D" id="1.10.630.10">
    <property type="entry name" value="Cytochrome P450"/>
    <property type="match status" value="1"/>
</dbReference>
<evidence type="ECO:0000256" key="5">
    <source>
        <dbReference type="ARBA" id="ARBA00022723"/>
    </source>
</evidence>
<comment type="similarity">
    <text evidence="3">Belongs to the cytochrome P450 family.</text>
</comment>
<dbReference type="GO" id="GO:0020037">
    <property type="term" value="F:heme binding"/>
    <property type="evidence" value="ECO:0007669"/>
    <property type="project" value="InterPro"/>
</dbReference>
<name>C3YHB2_BRAFL</name>
<protein>
    <recommendedName>
        <fullName evidence="12">C2H2-type domain-containing protein</fullName>
    </recommendedName>
</protein>
<evidence type="ECO:0000256" key="1">
    <source>
        <dbReference type="ARBA" id="ARBA00004174"/>
    </source>
</evidence>
<organism>
    <name type="scientific">Branchiostoma floridae</name>
    <name type="common">Florida lancelet</name>
    <name type="synonym">Amphioxus</name>
    <dbReference type="NCBI Taxonomy" id="7739"/>
    <lineage>
        <taxon>Eukaryota</taxon>
        <taxon>Metazoa</taxon>
        <taxon>Chordata</taxon>
        <taxon>Cephalochordata</taxon>
        <taxon>Leptocardii</taxon>
        <taxon>Amphioxiformes</taxon>
        <taxon>Branchiostomatidae</taxon>
        <taxon>Branchiostoma</taxon>
    </lineage>
</organism>
<evidence type="ECO:0000256" key="9">
    <source>
        <dbReference type="ARBA" id="ARBA00043906"/>
    </source>
</evidence>
<evidence type="ECO:0000256" key="2">
    <source>
        <dbReference type="ARBA" id="ARBA00004406"/>
    </source>
</evidence>
<feature type="binding site" description="axial binding residue" evidence="10">
    <location>
        <position position="767"/>
    </location>
    <ligand>
        <name>heme</name>
        <dbReference type="ChEBI" id="CHEBI:30413"/>
    </ligand>
    <ligandPart>
        <name>Fe</name>
        <dbReference type="ChEBI" id="CHEBI:18248"/>
    </ligandPart>
</feature>
<accession>C3YHB2</accession>
<dbReference type="PROSITE" id="PS00028">
    <property type="entry name" value="ZINC_FINGER_C2H2_1"/>
    <property type="match status" value="2"/>
</dbReference>
<dbReference type="InterPro" id="IPR036396">
    <property type="entry name" value="Cyt_P450_sf"/>
</dbReference>